<dbReference type="RefSeq" id="XP_028867555.1">
    <property type="nucleotide sequence ID" value="XM_029011722.1"/>
</dbReference>
<dbReference type="EMBL" id="BDSA01000003">
    <property type="protein sequence ID" value="GBE61312.1"/>
    <property type="molecule type" value="Genomic_DNA"/>
</dbReference>
<dbReference type="AlphaFoldDB" id="A0A2H6KE91"/>
<dbReference type="Proteomes" id="UP000236319">
    <property type="component" value="Unassembled WGS sequence"/>
</dbReference>
<evidence type="ECO:0000256" key="2">
    <source>
        <dbReference type="SAM" id="SignalP"/>
    </source>
</evidence>
<protein>
    <submittedName>
        <fullName evidence="3">TolQ-type transport protein, putative</fullName>
    </submittedName>
</protein>
<reference evidence="3 4" key="1">
    <citation type="journal article" date="2017" name="BMC Genomics">
        <title>Whole-genome assembly of Babesia ovata and comparative genomics between closely related pathogens.</title>
        <authorList>
            <person name="Yamagishi J."/>
            <person name="Asada M."/>
            <person name="Hakimi H."/>
            <person name="Tanaka T.Q."/>
            <person name="Sugimoto C."/>
            <person name="Kawazu S."/>
        </authorList>
    </citation>
    <scope>NUCLEOTIDE SEQUENCE [LARGE SCALE GENOMIC DNA]</scope>
    <source>
        <strain evidence="3 4">Miyake</strain>
    </source>
</reference>
<organism evidence="3 4">
    <name type="scientific">Babesia ovata</name>
    <dbReference type="NCBI Taxonomy" id="189622"/>
    <lineage>
        <taxon>Eukaryota</taxon>
        <taxon>Sar</taxon>
        <taxon>Alveolata</taxon>
        <taxon>Apicomplexa</taxon>
        <taxon>Aconoidasida</taxon>
        <taxon>Piroplasmida</taxon>
        <taxon>Babesiidae</taxon>
        <taxon>Babesia</taxon>
    </lineage>
</organism>
<feature type="compositionally biased region" description="Low complexity" evidence="1">
    <location>
        <begin position="31"/>
        <end position="48"/>
    </location>
</feature>
<feature type="chain" id="PRO_5014169103" evidence="2">
    <location>
        <begin position="18"/>
        <end position="633"/>
    </location>
</feature>
<feature type="signal peptide" evidence="2">
    <location>
        <begin position="1"/>
        <end position="17"/>
    </location>
</feature>
<keyword evidence="2" id="KW-0732">Signal</keyword>
<evidence type="ECO:0000313" key="3">
    <source>
        <dbReference type="EMBL" id="GBE61312.1"/>
    </source>
</evidence>
<sequence>MQVFWLLPIVHLGICAAQQPGAQPLVPPSAPSSAAGSASAPSQPQLQGGQVAAPPMAPAQELGAEPSDVSVAVSELAAIITPVNSPASDELCRDHVKAVHTIRVQSLLMHFNLKHTLINNLRSDIGDGFYYPFRSSLEAATTGAISKEMTDFDTKEKAFSAGLTELNGTPFYASAGTLFAALTAANTSLDSTHINHLLHIKQAWGKEEAYGSIMMLMQFDLKLYAGKLELVYRTLSDHVKLVTDPTDSDADRTSILDAYTSIRSAFSYVSNVRRDVHMLSLSFVKYLEAKKMHESAFAAAKKIVGTINTVCSGNMPTERSDANIVLGDVTIAKDTQDYVRLVPKRAIGDATTVQSWLKTAAFFRYMYALALTRMSKACHTLVAYLVTKAPSSNTEEFTNMYNALHRDISAYITAMSAYVADVSNAQLGTDHDTAAAAMVKSAETLVNQYTETVKTLVSALEDTDKAAGEGEVIRADTEIMRIAVTFLGRMVRLYKMDMIDDPMAPVPAPYANTISMLDTSTAMADGTKKFLGARVATPDAMKSAIRRLTSLNETAKDAFDTTMSSNESFRTFYPSNVDDVERHMKIFKDLQSIADAQVFFMLNPEDKENSGKKSSDFVIPTAFLAAASALMML</sequence>
<feature type="region of interest" description="Disordered" evidence="1">
    <location>
        <begin position="23"/>
        <end position="55"/>
    </location>
</feature>
<dbReference type="GeneID" id="39875082"/>
<evidence type="ECO:0000256" key="1">
    <source>
        <dbReference type="SAM" id="MobiDB-lite"/>
    </source>
</evidence>
<accession>A0A2H6KE91</accession>
<gene>
    <name evidence="3" type="ORF">BOVATA_028050</name>
</gene>
<dbReference type="VEuPathDB" id="PiroplasmaDB:BOVATA_028050"/>
<name>A0A2H6KE91_9APIC</name>
<comment type="caution">
    <text evidence="3">The sequence shown here is derived from an EMBL/GenBank/DDBJ whole genome shotgun (WGS) entry which is preliminary data.</text>
</comment>
<keyword evidence="4" id="KW-1185">Reference proteome</keyword>
<evidence type="ECO:0000313" key="4">
    <source>
        <dbReference type="Proteomes" id="UP000236319"/>
    </source>
</evidence>
<dbReference type="OrthoDB" id="10370400at2759"/>
<proteinExistence type="predicted"/>